<keyword evidence="1" id="KW-0732">Signal</keyword>
<feature type="domain" description="PDZ" evidence="2">
    <location>
        <begin position="798"/>
        <end position="882"/>
    </location>
</feature>
<gene>
    <name evidence="3" type="ORF">DYB32_007448</name>
</gene>
<dbReference type="InterPro" id="IPR001478">
    <property type="entry name" value="PDZ"/>
</dbReference>
<keyword evidence="4" id="KW-1185">Reference proteome</keyword>
<dbReference type="InterPro" id="IPR025926">
    <property type="entry name" value="PDZ-like_dom"/>
</dbReference>
<proteinExistence type="predicted"/>
<name>A0A3R6VTH5_9STRA</name>
<dbReference type="PANTHER" id="PTHR46366:SF1">
    <property type="entry name" value="PDZ DOMAIN-CONTAINING PROTEIN C1685.05"/>
    <property type="match status" value="1"/>
</dbReference>
<dbReference type="VEuPathDB" id="FungiDB:H310_12625"/>
<dbReference type="SUPFAM" id="SSF50494">
    <property type="entry name" value="Trypsin-like serine proteases"/>
    <property type="match status" value="2"/>
</dbReference>
<dbReference type="AlphaFoldDB" id="A0A3R6VTH5"/>
<dbReference type="Pfam" id="PF13365">
    <property type="entry name" value="Trypsin_2"/>
    <property type="match status" value="1"/>
</dbReference>
<reference evidence="3 4" key="1">
    <citation type="submission" date="2018-08" db="EMBL/GenBank/DDBJ databases">
        <title>Aphanomyces genome sequencing and annotation.</title>
        <authorList>
            <person name="Minardi D."/>
            <person name="Oidtmann B."/>
            <person name="Van Der Giezen M."/>
            <person name="Studholme D.J."/>
        </authorList>
    </citation>
    <scope>NUCLEOTIDE SEQUENCE [LARGE SCALE GENOMIC DNA]</scope>
    <source>
        <strain evidence="3 4">NJM0002</strain>
    </source>
</reference>
<evidence type="ECO:0000256" key="1">
    <source>
        <dbReference type="SAM" id="SignalP"/>
    </source>
</evidence>
<dbReference type="Pfam" id="PF12812">
    <property type="entry name" value="PDZ_1"/>
    <property type="match status" value="2"/>
</dbReference>
<evidence type="ECO:0000259" key="2">
    <source>
        <dbReference type="SMART" id="SM00228"/>
    </source>
</evidence>
<feature type="signal peptide" evidence="1">
    <location>
        <begin position="1"/>
        <end position="20"/>
    </location>
</feature>
<organism evidence="3 4">
    <name type="scientific">Aphanomyces invadans</name>
    <dbReference type="NCBI Taxonomy" id="157072"/>
    <lineage>
        <taxon>Eukaryota</taxon>
        <taxon>Sar</taxon>
        <taxon>Stramenopiles</taxon>
        <taxon>Oomycota</taxon>
        <taxon>Saprolegniomycetes</taxon>
        <taxon>Saprolegniales</taxon>
        <taxon>Verrucalvaceae</taxon>
        <taxon>Aphanomyces</taxon>
    </lineage>
</organism>
<evidence type="ECO:0000313" key="4">
    <source>
        <dbReference type="Proteomes" id="UP000285060"/>
    </source>
</evidence>
<dbReference type="Proteomes" id="UP000285060">
    <property type="component" value="Unassembled WGS sequence"/>
</dbReference>
<dbReference type="SUPFAM" id="SSF50156">
    <property type="entry name" value="PDZ domain-like"/>
    <property type="match status" value="2"/>
</dbReference>
<dbReference type="InterPro" id="IPR009003">
    <property type="entry name" value="Peptidase_S1_PA"/>
</dbReference>
<accession>A0A3R6VTH5</accession>
<dbReference type="EMBL" id="QUSY01000952">
    <property type="protein sequence ID" value="RHY26625.1"/>
    <property type="molecule type" value="Genomic_DNA"/>
</dbReference>
<comment type="caution">
    <text evidence="3">The sequence shown here is derived from an EMBL/GenBank/DDBJ whole genome shotgun (WGS) entry which is preliminary data.</text>
</comment>
<feature type="domain" description="PDZ" evidence="2">
    <location>
        <begin position="301"/>
        <end position="379"/>
    </location>
</feature>
<dbReference type="Gene3D" id="2.40.10.120">
    <property type="match status" value="1"/>
</dbReference>
<dbReference type="PANTHER" id="PTHR46366">
    <property type="entry name" value="PRO-APOPTOTIC SERINE PROTEASE NMA111"/>
    <property type="match status" value="1"/>
</dbReference>
<feature type="chain" id="PRO_5018763765" description="PDZ domain-containing protein" evidence="1">
    <location>
        <begin position="21"/>
        <end position="1054"/>
    </location>
</feature>
<sequence length="1054" mass="114189">MTSTCSALLLPLLSAATAAAAAFWSLNEPPSYRYDDLSTRLDAAQKALAAAAAANSATSANDATTSDTDADWLASLETVMPAIVSIRIMKVRAFDDDRAGCSVATGFIVDRTRGLILTNRHVVTPGPVVADAVFVNHEEVPLVPIYRDPVHDFGFFRFDPAQVRFQTDLPEIPLRPDLAKVGTPIRVVGNDNAEKVQILPGILAKLDRAAPQYGLTGYNDFNTFYYAAASSTSGGSSGSPVLNAQGMAIALNAGGATNAASSYYLPLDRVTRALKLLQQGEVVTRGTWQTIFRHVPFDEARQLGLPPDIETAIRLENPSELGVLVVDQVIEHGPGHDLMVVGDIVLEMNGQHCTTFLSLESILDDNVHAPVDVVVQRGTARGAAAVYKGWLDLNQPDLHEITPTQFLEVGDSILHPLSYQQARNYARPVGGVYATHLGHMLRHANMFSPCLILSLHGTPTPTLAAFVAVFSTLRHGDAVDLTYTLLHTRHVQYPTVITIDWEWFPITLWTLEGHAWAPQRMFPPPGALRPCSLDGAVPPTPLQTDKPWAVAVLHSLVYVRSEAPLEVDGLGGTSFEAIGYVVDADRGYVLVDKSAVQVFMAHVTVCVAGSIAVPATIRYLHPVHNFALVQFDQTRVGHTPATPVLKSLPLTISQTTTGTCGITCGSELSFVGLTNMGTVITASTIVVKIDRLVISDLDVPRFKSGPVEVWTVDAVHASALGGVFVRHGVVVALYLEFSLDDATDADTGNIVPQSVSRAVPLDVMRDLLTTIQSGGTPPPSVPVVPVEWSTIGLNKARAGLGLTSAWTNRLASKYPDTRQVLTVLRCAAHSQASTVLQSGDILLSVNDEVVVKDFDIDRLMVEAASSRLRRSTTTHFELSSGAATSQAPDGSVTTQEPIVLQMRVLRNGHEVVVDVETTDIDALGTTRIVVWCGLILQPPHFVIYQRGFVPSKVYISLWMEGSPGDKYAMEPRRFVLQVNDQDTPDLDAFLRVVQNVQHGESVRLKLVALATGKEEMRTLKTEYLFWPTTEVMWDSARETWQSTIVPPPSANPMQ</sequence>
<evidence type="ECO:0000313" key="3">
    <source>
        <dbReference type="EMBL" id="RHY26625.1"/>
    </source>
</evidence>
<protein>
    <recommendedName>
        <fullName evidence="2">PDZ domain-containing protein</fullName>
    </recommendedName>
</protein>
<dbReference type="SMART" id="SM00228">
    <property type="entry name" value="PDZ"/>
    <property type="match status" value="2"/>
</dbReference>
<dbReference type="InterPro" id="IPR036034">
    <property type="entry name" value="PDZ_sf"/>
</dbReference>